<name>A0A433KF76_9GAMM</name>
<proteinExistence type="predicted"/>
<evidence type="ECO:0000313" key="2">
    <source>
        <dbReference type="Proteomes" id="UP000287336"/>
    </source>
</evidence>
<gene>
    <name evidence="1" type="ORF">ELY33_17100</name>
</gene>
<dbReference type="EMBL" id="RZHG01000030">
    <property type="protein sequence ID" value="RUR26825.1"/>
    <property type="molecule type" value="Genomic_DNA"/>
</dbReference>
<evidence type="ECO:0000313" key="1">
    <source>
        <dbReference type="EMBL" id="RUR26825.1"/>
    </source>
</evidence>
<sequence length="65" mass="7220">MIMISSKAGQRLAKAKASRDDQQMIHSGGGDNWRELRNARHQFAVAAEDLADELIADFHHCVEGD</sequence>
<keyword evidence="2" id="KW-1185">Reference proteome</keyword>
<dbReference type="RefSeq" id="WP_126949109.1">
    <property type="nucleotide sequence ID" value="NZ_RZHG01000030.1"/>
</dbReference>
<dbReference type="Proteomes" id="UP000287336">
    <property type="component" value="Unassembled WGS sequence"/>
</dbReference>
<protein>
    <submittedName>
        <fullName evidence="1">Uncharacterized protein</fullName>
    </submittedName>
</protein>
<organism evidence="1 2">
    <name type="scientific">Vreelandella andesensis</name>
    <dbReference type="NCBI Taxonomy" id="447567"/>
    <lineage>
        <taxon>Bacteria</taxon>
        <taxon>Pseudomonadati</taxon>
        <taxon>Pseudomonadota</taxon>
        <taxon>Gammaproteobacteria</taxon>
        <taxon>Oceanospirillales</taxon>
        <taxon>Halomonadaceae</taxon>
        <taxon>Vreelandella</taxon>
    </lineage>
</organism>
<dbReference type="AlphaFoldDB" id="A0A433KF76"/>
<reference evidence="1 2" key="1">
    <citation type="submission" date="2018-12" db="EMBL/GenBank/DDBJ databases">
        <title>three novel Halomonas strain isolated from plants.</title>
        <authorList>
            <person name="Sun C."/>
        </authorList>
    </citation>
    <scope>NUCLEOTIDE SEQUENCE [LARGE SCALE GENOMIC DNA]</scope>
    <source>
        <strain evidence="1 2">DSM 19434</strain>
    </source>
</reference>
<comment type="caution">
    <text evidence="1">The sequence shown here is derived from an EMBL/GenBank/DDBJ whole genome shotgun (WGS) entry which is preliminary data.</text>
</comment>
<accession>A0A433KF76</accession>